<proteinExistence type="predicted"/>
<keyword evidence="3" id="KW-1185">Reference proteome</keyword>
<evidence type="ECO:0000313" key="2">
    <source>
        <dbReference type="EMBL" id="GKV51124.1"/>
    </source>
</evidence>
<protein>
    <submittedName>
        <fullName evidence="2">Uncharacterized protein</fullName>
    </submittedName>
</protein>
<evidence type="ECO:0000313" key="3">
    <source>
        <dbReference type="Proteomes" id="UP001054252"/>
    </source>
</evidence>
<dbReference type="Proteomes" id="UP001054252">
    <property type="component" value="Unassembled WGS sequence"/>
</dbReference>
<organism evidence="2 3">
    <name type="scientific">Rubroshorea leprosula</name>
    <dbReference type="NCBI Taxonomy" id="152421"/>
    <lineage>
        <taxon>Eukaryota</taxon>
        <taxon>Viridiplantae</taxon>
        <taxon>Streptophyta</taxon>
        <taxon>Embryophyta</taxon>
        <taxon>Tracheophyta</taxon>
        <taxon>Spermatophyta</taxon>
        <taxon>Magnoliopsida</taxon>
        <taxon>eudicotyledons</taxon>
        <taxon>Gunneridae</taxon>
        <taxon>Pentapetalae</taxon>
        <taxon>rosids</taxon>
        <taxon>malvids</taxon>
        <taxon>Malvales</taxon>
        <taxon>Dipterocarpaceae</taxon>
        <taxon>Rubroshorea</taxon>
    </lineage>
</organism>
<evidence type="ECO:0000256" key="1">
    <source>
        <dbReference type="SAM" id="MobiDB-lite"/>
    </source>
</evidence>
<feature type="region of interest" description="Disordered" evidence="1">
    <location>
        <begin position="1"/>
        <end position="32"/>
    </location>
</feature>
<dbReference type="EMBL" id="BPVZ01000437">
    <property type="protein sequence ID" value="GKV51124.1"/>
    <property type="molecule type" value="Genomic_DNA"/>
</dbReference>
<accession>A0AAV5MNH0</accession>
<comment type="caution">
    <text evidence="2">The sequence shown here is derived from an EMBL/GenBank/DDBJ whole genome shotgun (WGS) entry which is preliminary data.</text>
</comment>
<dbReference type="AlphaFoldDB" id="A0AAV5MNH0"/>
<gene>
    <name evidence="2" type="ORF">SLEP1_g57798</name>
</gene>
<sequence length="82" mass="8883">MIPSRSLTRKPRSSPPTKAARGRGRKSRTDPGFLGLIAGLEQEKGEKSPSFTGVPGRKWMAVAKELRSATGEGTEQNRDFLG</sequence>
<name>A0AAV5MNH0_9ROSI</name>
<reference evidence="2 3" key="1">
    <citation type="journal article" date="2021" name="Commun. Biol.">
        <title>The genome of Shorea leprosula (Dipterocarpaceae) highlights the ecological relevance of drought in aseasonal tropical rainforests.</title>
        <authorList>
            <person name="Ng K.K.S."/>
            <person name="Kobayashi M.J."/>
            <person name="Fawcett J.A."/>
            <person name="Hatakeyama M."/>
            <person name="Paape T."/>
            <person name="Ng C.H."/>
            <person name="Ang C.C."/>
            <person name="Tnah L.H."/>
            <person name="Lee C.T."/>
            <person name="Nishiyama T."/>
            <person name="Sese J."/>
            <person name="O'Brien M.J."/>
            <person name="Copetti D."/>
            <person name="Mohd Noor M.I."/>
            <person name="Ong R.C."/>
            <person name="Putra M."/>
            <person name="Sireger I.Z."/>
            <person name="Indrioko S."/>
            <person name="Kosugi Y."/>
            <person name="Izuno A."/>
            <person name="Isagi Y."/>
            <person name="Lee S.L."/>
            <person name="Shimizu K.K."/>
        </authorList>
    </citation>
    <scope>NUCLEOTIDE SEQUENCE [LARGE SCALE GENOMIC DNA]</scope>
    <source>
        <strain evidence="2">214</strain>
    </source>
</reference>